<feature type="transmembrane region" description="Helical" evidence="1">
    <location>
        <begin position="12"/>
        <end position="33"/>
    </location>
</feature>
<dbReference type="CDD" id="cd02440">
    <property type="entry name" value="AdoMet_MTases"/>
    <property type="match status" value="1"/>
</dbReference>
<feature type="transmembrane region" description="Helical" evidence="1">
    <location>
        <begin position="149"/>
        <end position="171"/>
    </location>
</feature>
<sequence>MYKNIENKKNFLFRFILVITSFMVLSLNFVNGQKNFENIFSFIQCSYLFSFLILILSFINSKSKLINKFQYQKIVSKLNFISLVNILISVIILVGFIKSSGLISPKDSSNNLSLLSWLFNYILCYFIFPILLSYFVWRNYSFPSYKNLWILLIFPFFYFLIDFSIYYFRYWDGNELRYTRFISPDIQTESISLIFNLIKIMLSFLILGGSFIFIKNLKNYKLFKFFLIILSFFCISLIFYNKYDFQHMRKALLEHDIQGSLQSVESQHIAYEISSMVTNKTKDELFSNNKKILELGAGIGNITQYLVDKYGVQNIISIEINSDSCDFLRKRFPELTVIQGDVKDVQKLLKENSILLTNIEGIISTLPVTILSTETVQKLDSLIEIIMQKNNNIKYIEYQLFPFFDIIHKNKLHLIDYNKEIFKLNKKYVFTNYFIPVVLLEYTFKKKVDEETLEPSSDNHSFNNVSTFFDNGSY</sequence>
<dbReference type="GO" id="GO:0032259">
    <property type="term" value="P:methylation"/>
    <property type="evidence" value="ECO:0007669"/>
    <property type="project" value="UniProtKB-KW"/>
</dbReference>
<dbReference type="eggNOG" id="COG3963">
    <property type="taxonomic scope" value="Bacteria"/>
</dbReference>
<evidence type="ECO:0000259" key="2">
    <source>
        <dbReference type="Pfam" id="PF01728"/>
    </source>
</evidence>
<dbReference type="InterPro" id="IPR029063">
    <property type="entry name" value="SAM-dependent_MTases_sf"/>
</dbReference>
<feature type="transmembrane region" description="Helical" evidence="1">
    <location>
        <begin position="191"/>
        <end position="214"/>
    </location>
</feature>
<name>B3QZS9_PHYMT</name>
<dbReference type="GO" id="GO:0003723">
    <property type="term" value="F:RNA binding"/>
    <property type="evidence" value="ECO:0007669"/>
    <property type="project" value="UniProtKB-KW"/>
</dbReference>
<organism evidence="4">
    <name type="scientific">Phytoplasma mali (strain AT)</name>
    <dbReference type="NCBI Taxonomy" id="482235"/>
    <lineage>
        <taxon>Bacteria</taxon>
        <taxon>Bacillati</taxon>
        <taxon>Mycoplasmatota</taxon>
        <taxon>Mollicutes</taxon>
        <taxon>Acholeplasmatales</taxon>
        <taxon>Acholeplasmataceae</taxon>
        <taxon>Candidatus Phytoplasma</taxon>
        <taxon>16SrX (Apple proliferation group)</taxon>
    </lineage>
</organism>
<dbReference type="Proteomes" id="UP000002020">
    <property type="component" value="Chromosome"/>
</dbReference>
<feature type="domain" description="Ribosomal RNA methyltransferase FtsJ" evidence="2">
    <location>
        <begin position="282"/>
        <end position="351"/>
    </location>
</feature>
<accession>B3QZS9</accession>
<evidence type="ECO:0000256" key="1">
    <source>
        <dbReference type="SAM" id="Phobius"/>
    </source>
</evidence>
<dbReference type="SUPFAM" id="SSF53335">
    <property type="entry name" value="S-adenosyl-L-methionine-dependent methyltransferases"/>
    <property type="match status" value="1"/>
</dbReference>
<protein>
    <submittedName>
        <fullName evidence="3">Probable dimethyladenosine transferase</fullName>
        <ecNumber evidence="3">2.1.1.-</ecNumber>
    </submittedName>
</protein>
<evidence type="ECO:0000313" key="4">
    <source>
        <dbReference type="Proteomes" id="UP000002020"/>
    </source>
</evidence>
<reference evidence="3 4" key="1">
    <citation type="journal article" date="2008" name="BMC Genomics">
        <title>The linear chromosome of the plant-pathogenic mycoplasma 'Candidatus Phytoplasma mali'.</title>
        <authorList>
            <person name="Kube M."/>
            <person name="Schneider B."/>
            <person name="Kuhl H."/>
            <person name="Dandekar T."/>
            <person name="Heitmann K."/>
            <person name="Migdoll A.M."/>
            <person name="Reinhardt R."/>
            <person name="Seemueller E."/>
        </authorList>
    </citation>
    <scope>NUCLEOTIDE SEQUENCE [LARGE SCALE GENOMIC DNA]</scope>
    <source>
        <strain evidence="3 4">AT</strain>
    </source>
</reference>
<dbReference type="GO" id="GO:0008168">
    <property type="term" value="F:methyltransferase activity"/>
    <property type="evidence" value="ECO:0007669"/>
    <property type="project" value="UniProtKB-KW"/>
</dbReference>
<keyword evidence="1" id="KW-0812">Transmembrane</keyword>
<feature type="transmembrane region" description="Helical" evidence="1">
    <location>
        <begin position="80"/>
        <end position="97"/>
    </location>
</feature>
<keyword evidence="1" id="KW-0472">Membrane</keyword>
<dbReference type="KEGG" id="pml:ATP_00279"/>
<proteinExistence type="predicted"/>
<keyword evidence="3" id="KW-0489">Methyltransferase</keyword>
<dbReference type="Gene3D" id="3.40.50.150">
    <property type="entry name" value="Vaccinia Virus protein VP39"/>
    <property type="match status" value="1"/>
</dbReference>
<dbReference type="EMBL" id="CU469464">
    <property type="protein sequence ID" value="CAP18466.1"/>
    <property type="molecule type" value="Genomic_DNA"/>
</dbReference>
<dbReference type="AlphaFoldDB" id="B3QZS9"/>
<gene>
    <name evidence="3" type="ordered locus">ATP_00279</name>
</gene>
<feature type="transmembrane region" description="Helical" evidence="1">
    <location>
        <begin position="39"/>
        <end position="59"/>
    </location>
</feature>
<keyword evidence="1" id="KW-1133">Transmembrane helix</keyword>
<dbReference type="HOGENOM" id="CLU_601085_0_0_14"/>
<evidence type="ECO:0000313" key="3">
    <source>
        <dbReference type="EMBL" id="CAP18466.1"/>
    </source>
</evidence>
<keyword evidence="3" id="KW-0808">Transferase</keyword>
<dbReference type="InterPro" id="IPR002877">
    <property type="entry name" value="RNA_MeTrfase_FtsJ_dom"/>
</dbReference>
<feature type="transmembrane region" description="Helical" evidence="1">
    <location>
        <begin position="117"/>
        <end position="137"/>
    </location>
</feature>
<dbReference type="EC" id="2.1.1.-" evidence="3"/>
<keyword evidence="4" id="KW-1185">Reference proteome</keyword>
<dbReference type="Pfam" id="PF01728">
    <property type="entry name" value="FtsJ"/>
    <property type="match status" value="1"/>
</dbReference>
<feature type="transmembrane region" description="Helical" evidence="1">
    <location>
        <begin position="221"/>
        <end position="240"/>
    </location>
</feature>